<dbReference type="PANTHER" id="PTHR46564:SF1">
    <property type="entry name" value="TRANSPOSASE"/>
    <property type="match status" value="1"/>
</dbReference>
<sequence>TTAQICLSLDMTERSVQRILRFWRNLQAQIRDPKVLGRPRIMNDTEMQFLLALIKHSPDLYLDEIAEELYYMHGIEPGLSTIHETLRFLGFGDLKCLSKRAREKSVAKIFDYVMQAGAEEPDRLVFADETAVNVL</sequence>
<dbReference type="OrthoDB" id="3264182at2759"/>
<evidence type="ECO:0008006" key="4">
    <source>
        <dbReference type="Google" id="ProtNLM"/>
    </source>
</evidence>
<dbReference type="Proteomes" id="UP000077266">
    <property type="component" value="Unassembled WGS sequence"/>
</dbReference>
<dbReference type="AlphaFoldDB" id="A0A165DVE8"/>
<dbReference type="SUPFAM" id="SSF46689">
    <property type="entry name" value="Homeodomain-like"/>
    <property type="match status" value="1"/>
</dbReference>
<proteinExistence type="predicted"/>
<reference evidence="1 3" key="1">
    <citation type="journal article" date="2016" name="Mol. Biol. Evol.">
        <title>Comparative Genomics of Early-Diverging Mushroom-Forming Fungi Provides Insights into the Origins of Lignocellulose Decay Capabilities.</title>
        <authorList>
            <person name="Nagy L.G."/>
            <person name="Riley R."/>
            <person name="Tritt A."/>
            <person name="Adam C."/>
            <person name="Daum C."/>
            <person name="Floudas D."/>
            <person name="Sun H."/>
            <person name="Yadav J.S."/>
            <person name="Pangilinan J."/>
            <person name="Larsson K.H."/>
            <person name="Matsuura K."/>
            <person name="Barry K."/>
            <person name="Labutti K."/>
            <person name="Kuo R."/>
            <person name="Ohm R.A."/>
            <person name="Bhattacharya S.S."/>
            <person name="Shirouzu T."/>
            <person name="Yoshinaga Y."/>
            <person name="Martin F.M."/>
            <person name="Grigoriev I.V."/>
            <person name="Hibbett D.S."/>
        </authorList>
    </citation>
    <scope>NUCLEOTIDE SEQUENCE [LARGE SCALE GENOMIC DNA]</scope>
    <source>
        <strain evidence="1 3">HHB12029</strain>
    </source>
</reference>
<accession>A0A165DVE8</accession>
<dbReference type="STRING" id="1314781.A0A165DVE8"/>
<dbReference type="EMBL" id="KV425988">
    <property type="protein sequence ID" value="KZV93531.1"/>
    <property type="molecule type" value="Genomic_DNA"/>
</dbReference>
<protein>
    <recommendedName>
        <fullName evidence="4">Transposase</fullName>
    </recommendedName>
</protein>
<dbReference type="EMBL" id="KV426188">
    <property type="protein sequence ID" value="KZV85451.1"/>
    <property type="molecule type" value="Genomic_DNA"/>
</dbReference>
<feature type="non-terminal residue" evidence="1">
    <location>
        <position position="1"/>
    </location>
</feature>
<organism evidence="1 3">
    <name type="scientific">Exidia glandulosa HHB12029</name>
    <dbReference type="NCBI Taxonomy" id="1314781"/>
    <lineage>
        <taxon>Eukaryota</taxon>
        <taxon>Fungi</taxon>
        <taxon>Dikarya</taxon>
        <taxon>Basidiomycota</taxon>
        <taxon>Agaricomycotina</taxon>
        <taxon>Agaricomycetes</taxon>
        <taxon>Auriculariales</taxon>
        <taxon>Exidiaceae</taxon>
        <taxon>Exidia</taxon>
    </lineage>
</organism>
<dbReference type="PANTHER" id="PTHR46564">
    <property type="entry name" value="TRANSPOSASE"/>
    <property type="match status" value="1"/>
</dbReference>
<gene>
    <name evidence="2" type="ORF">EXIGLDRAFT_577118</name>
    <name evidence="1" type="ORF">EXIGLDRAFT_582220</name>
</gene>
<evidence type="ECO:0000313" key="1">
    <source>
        <dbReference type="EMBL" id="KZV85451.1"/>
    </source>
</evidence>
<keyword evidence="3" id="KW-1185">Reference proteome</keyword>
<feature type="non-terminal residue" evidence="1">
    <location>
        <position position="135"/>
    </location>
</feature>
<dbReference type="InterPro" id="IPR009057">
    <property type="entry name" value="Homeodomain-like_sf"/>
</dbReference>
<evidence type="ECO:0000313" key="3">
    <source>
        <dbReference type="Proteomes" id="UP000077266"/>
    </source>
</evidence>
<name>A0A165DVE8_EXIGL</name>
<evidence type="ECO:0000313" key="2">
    <source>
        <dbReference type="EMBL" id="KZV93531.1"/>
    </source>
</evidence>